<evidence type="ECO:0000256" key="3">
    <source>
        <dbReference type="ARBA" id="ARBA00016337"/>
    </source>
</evidence>
<comment type="function">
    <text evidence="12">Flavin transferase that catalyzes the transfer of the FMN moiety of FAD and its covalent binding to the hydroxyl group of a threonine residue in a target flavoprotein.</text>
</comment>
<dbReference type="GO" id="GO:0016740">
    <property type="term" value="F:transferase activity"/>
    <property type="evidence" value="ECO:0007669"/>
    <property type="project" value="UniProtKB-KW"/>
</dbReference>
<dbReference type="PIRSF" id="PIRSF006268">
    <property type="entry name" value="ApbE"/>
    <property type="match status" value="1"/>
</dbReference>
<comment type="caution">
    <text evidence="13">The sequence shown here is derived from an EMBL/GenBank/DDBJ whole genome shotgun (WGS) entry which is preliminary data.</text>
</comment>
<evidence type="ECO:0000256" key="7">
    <source>
        <dbReference type="ARBA" id="ARBA00022827"/>
    </source>
</evidence>
<evidence type="ECO:0000256" key="12">
    <source>
        <dbReference type="RuleBase" id="RU363002"/>
    </source>
</evidence>
<name>A0ABW5SG86_9FLAO</name>
<evidence type="ECO:0000256" key="5">
    <source>
        <dbReference type="ARBA" id="ARBA00022679"/>
    </source>
</evidence>
<dbReference type="RefSeq" id="WP_379048656.1">
    <property type="nucleotide sequence ID" value="NZ_JBHULZ010000041.1"/>
</dbReference>
<dbReference type="EMBL" id="JBHULZ010000041">
    <property type="protein sequence ID" value="MFD2698757.1"/>
    <property type="molecule type" value="Genomic_DNA"/>
</dbReference>
<keyword evidence="12" id="KW-0997">Cell inner membrane</keyword>
<keyword evidence="14" id="KW-1185">Reference proteome</keyword>
<sequence>MRYIYLILACLLAACQAPQQQEFIITGDAFGTRYFINTQKKAVEKSQIDSIINRVNQSVSTYLETSDISRVNKGDSTIVVDFIFTEVFKLSKRIHQETDGYFDPTVGALRNAYGFGTSPALNDLSQHTIDSLLMLTGFEKISLTEQNQIRKVNPNIYIDFNAIAKGYGIDLIADFLNQQGIENYLVELGGEIVTRGKNLNKNADWIVGVEGIDSDLDNRSYQYKLKLKNEALASSGNYRKFWVDSLSGKKYVHTINPRTGQAKTTQVTSASIIAANCAKADAYATSIMAMGKKKALSFLKQENGIKAAYFTYIDSLGKQREYMTQSFKERLVN</sequence>
<keyword evidence="12" id="KW-0449">Lipoprotein</keyword>
<evidence type="ECO:0000256" key="1">
    <source>
        <dbReference type="ARBA" id="ARBA00001946"/>
    </source>
</evidence>
<evidence type="ECO:0000313" key="13">
    <source>
        <dbReference type="EMBL" id="MFD2698757.1"/>
    </source>
</evidence>
<keyword evidence="6 11" id="KW-0479">Metal-binding</keyword>
<dbReference type="PANTHER" id="PTHR30040">
    <property type="entry name" value="THIAMINE BIOSYNTHESIS LIPOPROTEIN APBE"/>
    <property type="match status" value="1"/>
</dbReference>
<organism evidence="13 14">
    <name type="scientific">Mesonia sediminis</name>
    <dbReference type="NCBI Taxonomy" id="1703946"/>
    <lineage>
        <taxon>Bacteria</taxon>
        <taxon>Pseudomonadati</taxon>
        <taxon>Bacteroidota</taxon>
        <taxon>Flavobacteriia</taxon>
        <taxon>Flavobacteriales</taxon>
        <taxon>Flavobacteriaceae</taxon>
        <taxon>Mesonia</taxon>
    </lineage>
</organism>
<comment type="cofactor">
    <cofactor evidence="1 12">
        <name>Mg(2+)</name>
        <dbReference type="ChEBI" id="CHEBI:18420"/>
    </cofactor>
</comment>
<comment type="catalytic activity">
    <reaction evidence="10 11 12">
        <text>L-threonyl-[protein] + FAD = FMN-L-threonyl-[protein] + AMP + H(+)</text>
        <dbReference type="Rhea" id="RHEA:36847"/>
        <dbReference type="Rhea" id="RHEA-COMP:11060"/>
        <dbReference type="Rhea" id="RHEA-COMP:11061"/>
        <dbReference type="ChEBI" id="CHEBI:15378"/>
        <dbReference type="ChEBI" id="CHEBI:30013"/>
        <dbReference type="ChEBI" id="CHEBI:57692"/>
        <dbReference type="ChEBI" id="CHEBI:74257"/>
        <dbReference type="ChEBI" id="CHEBI:456215"/>
        <dbReference type="EC" id="2.7.1.180"/>
    </reaction>
</comment>
<keyword evidence="12" id="KW-1003">Cell membrane</keyword>
<evidence type="ECO:0000256" key="9">
    <source>
        <dbReference type="ARBA" id="ARBA00031306"/>
    </source>
</evidence>
<evidence type="ECO:0000256" key="8">
    <source>
        <dbReference type="ARBA" id="ARBA00022842"/>
    </source>
</evidence>
<evidence type="ECO:0000256" key="10">
    <source>
        <dbReference type="ARBA" id="ARBA00048540"/>
    </source>
</evidence>
<dbReference type="PROSITE" id="PS51257">
    <property type="entry name" value="PROKAR_LIPOPROTEIN"/>
    <property type="match status" value="1"/>
</dbReference>
<keyword evidence="7 11" id="KW-0274">FAD</keyword>
<dbReference type="Proteomes" id="UP001597357">
    <property type="component" value="Unassembled WGS sequence"/>
</dbReference>
<accession>A0ABW5SG86</accession>
<keyword evidence="8 11" id="KW-0460">Magnesium</keyword>
<evidence type="ECO:0000256" key="11">
    <source>
        <dbReference type="PIRNR" id="PIRNR006268"/>
    </source>
</evidence>
<evidence type="ECO:0000256" key="2">
    <source>
        <dbReference type="ARBA" id="ARBA00011955"/>
    </source>
</evidence>
<dbReference type="InterPro" id="IPR003374">
    <property type="entry name" value="ApbE-like_sf"/>
</dbReference>
<reference evidence="14" key="1">
    <citation type="journal article" date="2019" name="Int. J. Syst. Evol. Microbiol.">
        <title>The Global Catalogue of Microorganisms (GCM) 10K type strain sequencing project: providing services to taxonomists for standard genome sequencing and annotation.</title>
        <authorList>
            <consortium name="The Broad Institute Genomics Platform"/>
            <consortium name="The Broad Institute Genome Sequencing Center for Infectious Disease"/>
            <person name="Wu L."/>
            <person name="Ma J."/>
        </authorList>
    </citation>
    <scope>NUCLEOTIDE SEQUENCE [LARGE SCALE GENOMIC DNA]</scope>
    <source>
        <strain evidence="14">KCTC 42255</strain>
    </source>
</reference>
<keyword evidence="5 11" id="KW-0808">Transferase</keyword>
<keyword evidence="4 11" id="KW-0285">Flavoprotein</keyword>
<comment type="similarity">
    <text evidence="11 12">Belongs to the ApbE family.</text>
</comment>
<evidence type="ECO:0000256" key="6">
    <source>
        <dbReference type="ARBA" id="ARBA00022723"/>
    </source>
</evidence>
<dbReference type="EC" id="2.7.1.180" evidence="2 11"/>
<dbReference type="InterPro" id="IPR024932">
    <property type="entry name" value="ApbE"/>
</dbReference>
<comment type="subcellular location">
    <subcellularLocation>
        <location evidence="12">Cell inner membrane</location>
        <topology evidence="12">Lipid-anchor</topology>
        <orientation evidence="12">Periplasmic side</orientation>
    </subcellularLocation>
</comment>
<protein>
    <recommendedName>
        <fullName evidence="3 11">FAD:protein FMN transferase</fullName>
        <ecNumber evidence="2 11">2.7.1.180</ecNumber>
    </recommendedName>
    <alternativeName>
        <fullName evidence="9 11">Flavin transferase</fullName>
    </alternativeName>
</protein>
<gene>
    <name evidence="13" type="ORF">ACFSQ0_12215</name>
</gene>
<dbReference type="PANTHER" id="PTHR30040:SF2">
    <property type="entry name" value="FAD:PROTEIN FMN TRANSFERASE"/>
    <property type="match status" value="1"/>
</dbReference>
<dbReference type="Pfam" id="PF02424">
    <property type="entry name" value="ApbE"/>
    <property type="match status" value="1"/>
</dbReference>
<dbReference type="SUPFAM" id="SSF143631">
    <property type="entry name" value="ApbE-like"/>
    <property type="match status" value="1"/>
</dbReference>
<proteinExistence type="inferred from homology"/>
<evidence type="ECO:0000313" key="14">
    <source>
        <dbReference type="Proteomes" id="UP001597357"/>
    </source>
</evidence>
<dbReference type="Gene3D" id="3.10.520.10">
    <property type="entry name" value="ApbE-like domains"/>
    <property type="match status" value="1"/>
</dbReference>
<keyword evidence="12" id="KW-0472">Membrane</keyword>
<evidence type="ECO:0000256" key="4">
    <source>
        <dbReference type="ARBA" id="ARBA00022630"/>
    </source>
</evidence>